<dbReference type="GO" id="GO:0031902">
    <property type="term" value="C:late endosome membrane"/>
    <property type="evidence" value="ECO:0007669"/>
    <property type="project" value="TreeGrafter"/>
</dbReference>
<dbReference type="GO" id="GO:0035658">
    <property type="term" value="C:Mon1-Ccz1 complex"/>
    <property type="evidence" value="ECO:0007669"/>
    <property type="project" value="InterPro"/>
</dbReference>
<proteinExistence type="predicted"/>
<dbReference type="Pfam" id="PF21029">
    <property type="entry name" value="RMC1_N"/>
    <property type="match status" value="1"/>
</dbReference>
<evidence type="ECO:0000313" key="2">
    <source>
        <dbReference type="EMBL" id="KAA0195258.1"/>
    </source>
</evidence>
<dbReference type="EMBL" id="LUCM01003824">
    <property type="protein sequence ID" value="KAA0195258.1"/>
    <property type="molecule type" value="Genomic_DNA"/>
</dbReference>
<name>A0A8E0S341_9TREM</name>
<organism evidence="2 3">
    <name type="scientific">Fasciolopsis buskii</name>
    <dbReference type="NCBI Taxonomy" id="27845"/>
    <lineage>
        <taxon>Eukaryota</taxon>
        <taxon>Metazoa</taxon>
        <taxon>Spiralia</taxon>
        <taxon>Lophotrochozoa</taxon>
        <taxon>Platyhelminthes</taxon>
        <taxon>Trematoda</taxon>
        <taxon>Digenea</taxon>
        <taxon>Plagiorchiida</taxon>
        <taxon>Echinostomata</taxon>
        <taxon>Echinostomatoidea</taxon>
        <taxon>Fasciolidae</taxon>
        <taxon>Fasciolopsis</taxon>
    </lineage>
</organism>
<accession>A0A8E0S341</accession>
<comment type="caution">
    <text evidence="2">The sequence shown here is derived from an EMBL/GenBank/DDBJ whole genome shotgun (WGS) entry which is preliminary data.</text>
</comment>
<dbReference type="PANTHER" id="PTHR12897">
    <property type="entry name" value="COLON CANCER-ASSOCIATED PROTEIN MIC1"/>
    <property type="match status" value="1"/>
</dbReference>
<sequence>MPHFLSLSENPTIFEPIGTNCSAFFDNSRRQIFTLRSRGTMGVTVKSPDAGDVLNFRIDDRGDVLSIKFCPGNRILAIQRAQRSVDFLNFSPIGPEDQPGYSQSCRTKTGKLLGFLWLDSTDILFISTDHLEIHQVSPTKRSVRLIKHVSHSTQWFLWHDSARVLVTSSEESKNNFYLFHFRIPHTITKVCKFEVPSAPGTGSCSMEPDRCLLLAL</sequence>
<protein>
    <recommendedName>
        <fullName evidence="1">Regulator of MON1-CCZ1 complex N-terminal domain-containing protein</fullName>
    </recommendedName>
</protein>
<feature type="domain" description="Regulator of MON1-CCZ1 complex N-terminal" evidence="1">
    <location>
        <begin position="24"/>
        <end position="143"/>
    </location>
</feature>
<dbReference type="SUPFAM" id="SSF69322">
    <property type="entry name" value="Tricorn protease domain 2"/>
    <property type="match status" value="1"/>
</dbReference>
<evidence type="ECO:0000313" key="3">
    <source>
        <dbReference type="Proteomes" id="UP000728185"/>
    </source>
</evidence>
<evidence type="ECO:0000259" key="1">
    <source>
        <dbReference type="Pfam" id="PF21029"/>
    </source>
</evidence>
<dbReference type="OrthoDB" id="26384at2759"/>
<dbReference type="AlphaFoldDB" id="A0A8E0S341"/>
<dbReference type="InterPro" id="IPR049040">
    <property type="entry name" value="RMC1_N"/>
</dbReference>
<dbReference type="GO" id="GO:0005765">
    <property type="term" value="C:lysosomal membrane"/>
    <property type="evidence" value="ECO:0007669"/>
    <property type="project" value="TreeGrafter"/>
</dbReference>
<gene>
    <name evidence="2" type="ORF">FBUS_04622</name>
</gene>
<dbReference type="PANTHER" id="PTHR12897:SF4">
    <property type="entry name" value="REGULATOR OF MON1-CCZ1 COMPLEX"/>
    <property type="match status" value="1"/>
</dbReference>
<reference evidence="2" key="1">
    <citation type="submission" date="2019-05" db="EMBL/GenBank/DDBJ databases">
        <title>Annotation for the trematode Fasciolopsis buski.</title>
        <authorList>
            <person name="Choi Y.-J."/>
        </authorList>
    </citation>
    <scope>NUCLEOTIDE SEQUENCE</scope>
    <source>
        <strain evidence="2">HT</strain>
        <tissue evidence="2">Whole worm</tissue>
    </source>
</reference>
<dbReference type="Proteomes" id="UP000728185">
    <property type="component" value="Unassembled WGS sequence"/>
</dbReference>
<keyword evidence="3" id="KW-1185">Reference proteome</keyword>
<dbReference type="InterPro" id="IPR040371">
    <property type="entry name" value="RMC1"/>
</dbReference>
<dbReference type="GO" id="GO:0010506">
    <property type="term" value="P:regulation of autophagy"/>
    <property type="evidence" value="ECO:0007669"/>
    <property type="project" value="InterPro"/>
</dbReference>